<dbReference type="Proteomes" id="UP000605259">
    <property type="component" value="Unassembled WGS sequence"/>
</dbReference>
<gene>
    <name evidence="1" type="ORF">GCM10007140_01230</name>
</gene>
<protein>
    <submittedName>
        <fullName evidence="1">Uncharacterized protein</fullName>
    </submittedName>
</protein>
<evidence type="ECO:0000313" key="1">
    <source>
        <dbReference type="EMBL" id="GGE54685.1"/>
    </source>
</evidence>
<organism evidence="1 2">
    <name type="scientific">Priestia taiwanensis</name>
    <dbReference type="NCBI Taxonomy" id="1347902"/>
    <lineage>
        <taxon>Bacteria</taxon>
        <taxon>Bacillati</taxon>
        <taxon>Bacillota</taxon>
        <taxon>Bacilli</taxon>
        <taxon>Bacillales</taxon>
        <taxon>Bacillaceae</taxon>
        <taxon>Priestia</taxon>
    </lineage>
</organism>
<name>A0A917AHS8_9BACI</name>
<dbReference type="RefSeq" id="WP_229722104.1">
    <property type="nucleotide sequence ID" value="NZ_BMFK01000001.1"/>
</dbReference>
<evidence type="ECO:0000313" key="2">
    <source>
        <dbReference type="Proteomes" id="UP000605259"/>
    </source>
</evidence>
<proteinExistence type="predicted"/>
<reference evidence="1" key="1">
    <citation type="journal article" date="2014" name="Int. J. Syst. Evol. Microbiol.">
        <title>Complete genome sequence of Corynebacterium casei LMG S-19264T (=DSM 44701T), isolated from a smear-ripened cheese.</title>
        <authorList>
            <consortium name="US DOE Joint Genome Institute (JGI-PGF)"/>
            <person name="Walter F."/>
            <person name="Albersmeier A."/>
            <person name="Kalinowski J."/>
            <person name="Ruckert C."/>
        </authorList>
    </citation>
    <scope>NUCLEOTIDE SEQUENCE</scope>
    <source>
        <strain evidence="1">CGMCC 1.12698</strain>
    </source>
</reference>
<keyword evidence="2" id="KW-1185">Reference proteome</keyword>
<dbReference type="AlphaFoldDB" id="A0A917AHS8"/>
<reference evidence="1" key="2">
    <citation type="submission" date="2020-09" db="EMBL/GenBank/DDBJ databases">
        <authorList>
            <person name="Sun Q."/>
            <person name="Zhou Y."/>
        </authorList>
    </citation>
    <scope>NUCLEOTIDE SEQUENCE</scope>
    <source>
        <strain evidence="1">CGMCC 1.12698</strain>
    </source>
</reference>
<sequence>MIISNFAGYELEKAQPNTSEDFFNRSEVTYTLDGVEKTLYVLYVRFFDEKLTEFTPFTENPLFTLGEKEVTFKDVVALICLLKDPRLTERKRIYISEQDEFTPYFENVSLEELKGIAEQILNIGTYEAKTPTFK</sequence>
<accession>A0A917AHS8</accession>
<comment type="caution">
    <text evidence="1">The sequence shown here is derived from an EMBL/GenBank/DDBJ whole genome shotgun (WGS) entry which is preliminary data.</text>
</comment>
<dbReference type="EMBL" id="BMFK01000001">
    <property type="protein sequence ID" value="GGE54685.1"/>
    <property type="molecule type" value="Genomic_DNA"/>
</dbReference>